<dbReference type="AlphaFoldDB" id="A0A133K965"/>
<dbReference type="PATRIC" id="fig|1398.22.peg.4089"/>
<comment type="caution">
    <text evidence="1">The sequence shown here is derived from an EMBL/GenBank/DDBJ whole genome shotgun (WGS) entry which is preliminary data.</text>
</comment>
<name>A0A133K965_HEYCO</name>
<accession>A0A133K965</accession>
<protein>
    <submittedName>
        <fullName evidence="1">Uncharacterized protein</fullName>
    </submittedName>
</protein>
<reference evidence="2" key="1">
    <citation type="submission" date="2016-01" db="EMBL/GenBank/DDBJ databases">
        <authorList>
            <person name="Mitreva M."/>
            <person name="Pepin K.H."/>
            <person name="Mihindukulasuriya K.A."/>
            <person name="Fulton R."/>
            <person name="Fronick C."/>
            <person name="O'Laughlin M."/>
            <person name="Miner T."/>
            <person name="Herter B."/>
            <person name="Rosa B.A."/>
            <person name="Cordes M."/>
            <person name="Tomlinson C."/>
            <person name="Wollam A."/>
            <person name="Palsikar V.B."/>
            <person name="Mardis E.R."/>
            <person name="Wilson R.K."/>
        </authorList>
    </citation>
    <scope>NUCLEOTIDE SEQUENCE [LARGE SCALE GENOMIC DNA]</scope>
    <source>
        <strain evidence="2">GED7749B</strain>
    </source>
</reference>
<dbReference type="EMBL" id="LRPN01000212">
    <property type="protein sequence ID" value="KWZ76112.1"/>
    <property type="molecule type" value="Genomic_DNA"/>
</dbReference>
<dbReference type="Proteomes" id="UP000070376">
    <property type="component" value="Unassembled WGS sequence"/>
</dbReference>
<evidence type="ECO:0000313" key="1">
    <source>
        <dbReference type="EMBL" id="KWZ76112.1"/>
    </source>
</evidence>
<gene>
    <name evidence="1" type="ORF">HMPREF3213_04085</name>
</gene>
<evidence type="ECO:0000313" key="2">
    <source>
        <dbReference type="Proteomes" id="UP000070376"/>
    </source>
</evidence>
<organism evidence="1 2">
    <name type="scientific">Heyndrickxia coagulans</name>
    <name type="common">Weizmannia coagulans</name>
    <dbReference type="NCBI Taxonomy" id="1398"/>
    <lineage>
        <taxon>Bacteria</taxon>
        <taxon>Bacillati</taxon>
        <taxon>Bacillota</taxon>
        <taxon>Bacilli</taxon>
        <taxon>Bacillales</taxon>
        <taxon>Bacillaceae</taxon>
        <taxon>Heyndrickxia</taxon>
    </lineage>
</organism>
<proteinExistence type="predicted"/>
<sequence>MSSAILIFSVPVAAIILKTSCLNQNVRMKFQKMEPGKALFPIFRFSLHIQSSSIYCESNRMTSERRWPHVIWYIKKHFAYFFKYPTVLLFSHIIGINAERLILYLPIFSVAIKYL</sequence>